<sequence>METFAFASAVRGYHVYKDVWKPSIGEKLVAKREFNNPMDKHAMKVMTL</sequence>
<evidence type="ECO:0000313" key="2">
    <source>
        <dbReference type="Proteomes" id="UP001159428"/>
    </source>
</evidence>
<dbReference type="EMBL" id="CALNXJ010000001">
    <property type="protein sequence ID" value="CAH3031605.1"/>
    <property type="molecule type" value="Genomic_DNA"/>
</dbReference>
<protein>
    <submittedName>
        <fullName evidence="1">Uncharacterized protein</fullName>
    </submittedName>
</protein>
<comment type="caution">
    <text evidence="1">The sequence shown here is derived from an EMBL/GenBank/DDBJ whole genome shotgun (WGS) entry which is preliminary data.</text>
</comment>
<dbReference type="Proteomes" id="UP001159428">
    <property type="component" value="Unassembled WGS sequence"/>
</dbReference>
<evidence type="ECO:0000313" key="1">
    <source>
        <dbReference type="EMBL" id="CAH3031605.1"/>
    </source>
</evidence>
<reference evidence="1 2" key="1">
    <citation type="submission" date="2022-05" db="EMBL/GenBank/DDBJ databases">
        <authorList>
            <consortium name="Genoscope - CEA"/>
            <person name="William W."/>
        </authorList>
    </citation>
    <scope>NUCLEOTIDE SEQUENCE [LARGE SCALE GENOMIC DNA]</scope>
</reference>
<name>A0AAU9VPR0_9CNID</name>
<accession>A0AAU9VPR0</accession>
<organism evidence="1 2">
    <name type="scientific">Pocillopora meandrina</name>
    <dbReference type="NCBI Taxonomy" id="46732"/>
    <lineage>
        <taxon>Eukaryota</taxon>
        <taxon>Metazoa</taxon>
        <taxon>Cnidaria</taxon>
        <taxon>Anthozoa</taxon>
        <taxon>Hexacorallia</taxon>
        <taxon>Scleractinia</taxon>
        <taxon>Astrocoeniina</taxon>
        <taxon>Pocilloporidae</taxon>
        <taxon>Pocillopora</taxon>
    </lineage>
</organism>
<keyword evidence="2" id="KW-1185">Reference proteome</keyword>
<dbReference type="AlphaFoldDB" id="A0AAU9VPR0"/>
<proteinExistence type="predicted"/>
<gene>
    <name evidence="1" type="ORF">PMEA_00000337</name>
</gene>